<feature type="compositionally biased region" description="Low complexity" evidence="5">
    <location>
        <begin position="77"/>
        <end position="91"/>
    </location>
</feature>
<dbReference type="RefSeq" id="XP_002492941.1">
    <property type="nucleotide sequence ID" value="XM_002492896.1"/>
</dbReference>
<evidence type="ECO:0000313" key="8">
    <source>
        <dbReference type="Proteomes" id="UP000000314"/>
    </source>
</evidence>
<dbReference type="AlphaFoldDB" id="C4R5C6"/>
<dbReference type="InterPro" id="IPR011598">
    <property type="entry name" value="bHLH_dom"/>
</dbReference>
<keyword evidence="2" id="KW-0805">Transcription regulation</keyword>
<dbReference type="GO" id="GO:0016020">
    <property type="term" value="C:membrane"/>
    <property type="evidence" value="ECO:0007669"/>
    <property type="project" value="UniProtKB-ARBA"/>
</dbReference>
<dbReference type="HOGENOM" id="CLU_306965_0_0_1"/>
<evidence type="ECO:0000256" key="4">
    <source>
        <dbReference type="ARBA" id="ARBA00023242"/>
    </source>
</evidence>
<dbReference type="PANTHER" id="PTHR47336">
    <property type="entry name" value="TRANSCRIPTION FACTOR HMS1-RELATED"/>
    <property type="match status" value="1"/>
</dbReference>
<feature type="region of interest" description="Disordered" evidence="5">
    <location>
        <begin position="761"/>
        <end position="793"/>
    </location>
</feature>
<dbReference type="Proteomes" id="UP000000314">
    <property type="component" value="Chromosome 3"/>
</dbReference>
<dbReference type="InterPro" id="IPR052099">
    <property type="entry name" value="Regulatory_TF_Diverse"/>
</dbReference>
<proteinExistence type="predicted"/>
<feature type="region of interest" description="Disordered" evidence="5">
    <location>
        <begin position="118"/>
        <end position="203"/>
    </location>
</feature>
<accession>C4R5C6</accession>
<dbReference type="EMBL" id="FN392321">
    <property type="protein sequence ID" value="CAY70762.1"/>
    <property type="molecule type" value="Genomic_DNA"/>
</dbReference>
<feature type="compositionally biased region" description="Polar residues" evidence="5">
    <location>
        <begin position="122"/>
        <end position="168"/>
    </location>
</feature>
<feature type="compositionally biased region" description="Basic residues" evidence="5">
    <location>
        <begin position="186"/>
        <end position="198"/>
    </location>
</feature>
<dbReference type="SMART" id="SM00353">
    <property type="entry name" value="HLH"/>
    <property type="match status" value="1"/>
</dbReference>
<organism evidence="7 8">
    <name type="scientific">Komagataella phaffii (strain GS115 / ATCC 20864)</name>
    <name type="common">Yeast</name>
    <name type="synonym">Pichia pastoris</name>
    <dbReference type="NCBI Taxonomy" id="644223"/>
    <lineage>
        <taxon>Eukaryota</taxon>
        <taxon>Fungi</taxon>
        <taxon>Dikarya</taxon>
        <taxon>Ascomycota</taxon>
        <taxon>Saccharomycotina</taxon>
        <taxon>Pichiomycetes</taxon>
        <taxon>Pichiales</taxon>
        <taxon>Pichiaceae</taxon>
        <taxon>Komagataella</taxon>
    </lineage>
</organism>
<dbReference type="GO" id="GO:0033554">
    <property type="term" value="P:cellular response to stress"/>
    <property type="evidence" value="ECO:0007669"/>
    <property type="project" value="UniProtKB-ARBA"/>
</dbReference>
<dbReference type="GO" id="GO:0005634">
    <property type="term" value="C:nucleus"/>
    <property type="evidence" value="ECO:0007669"/>
    <property type="project" value="UniProtKB-SubCell"/>
</dbReference>
<protein>
    <submittedName>
        <fullName evidence="7">Basic helix-loop-helix (BHLH) protein with similarity to myc-family transcription factors</fullName>
    </submittedName>
</protein>
<sequence length="964" mass="108567">MNEDYNYGYPDTESLLVALNQDQTQLYELQNENDNVNANNLNMDYAIDDAETRKTEGYFEKSSNPYAADLNPVTNLSSGESFSETGTTPSPMLSGDVNRAIDSQMYLPVKQEVASPDFFGSGNVSSEGPNTFDSNGGQALDTSAENQQQGANAAMTTNAPDPNLSSYSTTPTTTTADSGHSSAKNRSVKPKAEKKVKKERSTHNMIEKKYRTNINSKIIALRDAVPSLRIAAYADNSLTIDDLEGLTPASKLNKASILTKATEYIKHLEGKNRRLMDEVTILKGYMQQAPGQLNRRFLSTPQPQQHQQLQTDSQQQQSHQQQQSLQQQPHGQSIPMGNTFGYPEFSSYPPSNSIPLGQKIALGGLTGMVGTQLYAGQDSDLKGLSTLPFAHVFPILQNAKLIHTLKIFFVCYALFYLLYPIFVHNKPSKTQHGTSNFPFIHSVTRLITDAPALVRDAFTGWLKKGSLTATDKIKLIEEINNTVDAFVIREISRPDGEIVSHRRVFFELGKILLRMNILDDQFLTITQSENVLIFQFYRSIIYKLIKFSLASRFPYFFDYSKLTAYDRSFLASTKEMRSTKFDTPTTKFFQSFSSSDEIFTGPTCLSLLAKWLNLMPSQVTDEQQDYQNLKNNVLNQKVEDLNFYTICICIRSSFVLETVFLEYLNTFLDNKKISQEEIENKRHKISQLIATTPEIFSYLILNNRVFCSLLDPSNGKHLQFFVDTIKERSLQKLESIKFNDLSGADSARSSISESSIFSYPHGSVLESTDEDEEDDRFSEDENSVESASDTETDTKGAQVKVICKPARPILLDESRIIEDEGIAKLFDNSQRSKQVDLISSEDYQKLTSMVILYYVSKKETISLGLRLLPLMKPPINDEYGCRSLVWLGCMIQLLCTIIDNKDILTQLKPDHRQVLEENVVALIISINSSLKVHNKLFSQLSYIDKVNLSSKLSNLDLKLNGYIN</sequence>
<dbReference type="Gene3D" id="4.10.280.10">
    <property type="entry name" value="Helix-loop-helix DNA-binding domain"/>
    <property type="match status" value="1"/>
</dbReference>
<dbReference type="FunFam" id="4.10.280.10:FF:000116">
    <property type="entry name" value="Putative HLH transcription factor"/>
    <property type="match status" value="1"/>
</dbReference>
<keyword evidence="3" id="KW-0804">Transcription</keyword>
<dbReference type="GO" id="GO:0006355">
    <property type="term" value="P:regulation of DNA-templated transcription"/>
    <property type="evidence" value="ECO:0007669"/>
    <property type="project" value="UniProtKB-ARBA"/>
</dbReference>
<dbReference type="eggNOG" id="KOG2588">
    <property type="taxonomic scope" value="Eukaryota"/>
</dbReference>
<comment type="subcellular location">
    <subcellularLocation>
        <location evidence="1">Nucleus</location>
    </subcellularLocation>
</comment>
<feature type="compositionally biased region" description="Acidic residues" evidence="5">
    <location>
        <begin position="767"/>
        <end position="791"/>
    </location>
</feature>
<feature type="region of interest" description="Disordered" evidence="5">
    <location>
        <begin position="300"/>
        <end position="333"/>
    </location>
</feature>
<keyword evidence="8" id="KW-1185">Reference proteome</keyword>
<dbReference type="GO" id="GO:0003690">
    <property type="term" value="F:double-stranded DNA binding"/>
    <property type="evidence" value="ECO:0007669"/>
    <property type="project" value="UniProtKB-ARBA"/>
</dbReference>
<dbReference type="STRING" id="644223.C4R5C6"/>
<dbReference type="CDD" id="cd11399">
    <property type="entry name" value="bHLHzip_scHMS1_like"/>
    <property type="match status" value="1"/>
</dbReference>
<dbReference type="GeneID" id="8200410"/>
<feature type="compositionally biased region" description="Polar residues" evidence="5">
    <location>
        <begin position="176"/>
        <end position="185"/>
    </location>
</feature>
<dbReference type="SUPFAM" id="SSF47459">
    <property type="entry name" value="HLH, helix-loop-helix DNA-binding domain"/>
    <property type="match status" value="1"/>
</dbReference>
<name>C4R5C6_KOMPG</name>
<dbReference type="InterPro" id="IPR036638">
    <property type="entry name" value="HLH_DNA-bd_sf"/>
</dbReference>
<gene>
    <name evidence="7" type="ordered locus">PAS_chr3_0712</name>
</gene>
<dbReference type="PANTHER" id="PTHR47336:SF3">
    <property type="entry name" value="SERINE-RICH PROTEIN TYE7"/>
    <property type="match status" value="1"/>
</dbReference>
<evidence type="ECO:0000256" key="2">
    <source>
        <dbReference type="ARBA" id="ARBA00023015"/>
    </source>
</evidence>
<evidence type="ECO:0000256" key="3">
    <source>
        <dbReference type="ARBA" id="ARBA00023163"/>
    </source>
</evidence>
<dbReference type="GO" id="GO:0046983">
    <property type="term" value="F:protein dimerization activity"/>
    <property type="evidence" value="ECO:0007669"/>
    <property type="project" value="InterPro"/>
</dbReference>
<dbReference type="PROSITE" id="PS50888">
    <property type="entry name" value="BHLH"/>
    <property type="match status" value="1"/>
</dbReference>
<evidence type="ECO:0000259" key="6">
    <source>
        <dbReference type="PROSITE" id="PS50888"/>
    </source>
</evidence>
<feature type="domain" description="BHLH" evidence="6">
    <location>
        <begin position="198"/>
        <end position="268"/>
    </location>
</feature>
<reference evidence="7 8" key="1">
    <citation type="journal article" date="2009" name="Nat. Biotechnol.">
        <title>Genome sequence of the recombinant protein production host Pichia pastoris.</title>
        <authorList>
            <person name="De Schutter K."/>
            <person name="Lin Y.C."/>
            <person name="Tiels P."/>
            <person name="Van Hecke A."/>
            <person name="Glinka S."/>
            <person name="Weber-Lehmann J."/>
            <person name="Rouze P."/>
            <person name="Van de Peer Y."/>
            <person name="Callewaert N."/>
        </authorList>
    </citation>
    <scope>NUCLEOTIDE SEQUENCE [LARGE SCALE GENOMIC DNA]</scope>
    <source>
        <strain evidence="8">GS115 / ATCC 20864</strain>
    </source>
</reference>
<evidence type="ECO:0000256" key="1">
    <source>
        <dbReference type="ARBA" id="ARBA00004123"/>
    </source>
</evidence>
<dbReference type="SUPFAM" id="SSF81995">
    <property type="entry name" value="beta-sandwich domain of Sec23/24"/>
    <property type="match status" value="1"/>
</dbReference>
<dbReference type="InParanoid" id="C4R5C6"/>
<keyword evidence="4" id="KW-0539">Nucleus</keyword>
<dbReference type="KEGG" id="ppa:PAS_chr3_0712"/>
<dbReference type="Pfam" id="PF00010">
    <property type="entry name" value="HLH"/>
    <property type="match status" value="1"/>
</dbReference>
<dbReference type="OrthoDB" id="2133190at2759"/>
<feature type="region of interest" description="Disordered" evidence="5">
    <location>
        <begin position="70"/>
        <end position="96"/>
    </location>
</feature>
<evidence type="ECO:0000256" key="5">
    <source>
        <dbReference type="SAM" id="MobiDB-lite"/>
    </source>
</evidence>
<evidence type="ECO:0000313" key="7">
    <source>
        <dbReference type="EMBL" id="CAY70762.1"/>
    </source>
</evidence>